<dbReference type="InterPro" id="IPR015944">
    <property type="entry name" value="Gly-tRNA-synth_bsu"/>
</dbReference>
<dbReference type="PANTHER" id="PTHR30075:SF2">
    <property type="entry name" value="GLYCINE--TRNA LIGASE, CHLOROPLASTIC_MITOCHONDRIAL 2"/>
    <property type="match status" value="1"/>
</dbReference>
<comment type="catalytic activity">
    <reaction evidence="8">
        <text>tRNA(Gly) + glycine + ATP = glycyl-tRNA(Gly) + AMP + diphosphate</text>
        <dbReference type="Rhea" id="RHEA:16013"/>
        <dbReference type="Rhea" id="RHEA-COMP:9664"/>
        <dbReference type="Rhea" id="RHEA-COMP:9683"/>
        <dbReference type="ChEBI" id="CHEBI:30616"/>
        <dbReference type="ChEBI" id="CHEBI:33019"/>
        <dbReference type="ChEBI" id="CHEBI:57305"/>
        <dbReference type="ChEBI" id="CHEBI:78442"/>
        <dbReference type="ChEBI" id="CHEBI:78522"/>
        <dbReference type="ChEBI" id="CHEBI:456215"/>
        <dbReference type="EC" id="6.1.1.14"/>
    </reaction>
</comment>
<dbReference type="SUPFAM" id="SSF55681">
    <property type="entry name" value="Class II aaRS and biotin synthetases"/>
    <property type="match status" value="2"/>
</dbReference>
<dbReference type="PROSITE" id="PS50861">
    <property type="entry name" value="AA_TRNA_LIGASE_II_GLYAB"/>
    <property type="match status" value="3"/>
</dbReference>
<dbReference type="GO" id="GO:0005524">
    <property type="term" value="F:ATP binding"/>
    <property type="evidence" value="ECO:0007669"/>
    <property type="project" value="UniProtKB-KW"/>
</dbReference>
<feature type="compositionally biased region" description="Basic and acidic residues" evidence="9">
    <location>
        <begin position="561"/>
        <end position="585"/>
    </location>
</feature>
<keyword evidence="11" id="KW-1185">Reference proteome</keyword>
<evidence type="ECO:0000256" key="9">
    <source>
        <dbReference type="SAM" id="MobiDB-lite"/>
    </source>
</evidence>
<dbReference type="GO" id="GO:0004820">
    <property type="term" value="F:glycine-tRNA ligase activity"/>
    <property type="evidence" value="ECO:0007669"/>
    <property type="project" value="UniProtKB-EC"/>
</dbReference>
<dbReference type="InterPro" id="IPR045864">
    <property type="entry name" value="aa-tRNA-synth_II/BPL/LPL"/>
</dbReference>
<evidence type="ECO:0000256" key="6">
    <source>
        <dbReference type="ARBA" id="ARBA00022917"/>
    </source>
</evidence>
<dbReference type="Pfam" id="PF02091">
    <property type="entry name" value="tRNA-synt_2e"/>
    <property type="match status" value="3"/>
</dbReference>
<dbReference type="Gene3D" id="1.20.58.180">
    <property type="entry name" value="Class II aaRS and biotin synthetases, domain 2"/>
    <property type="match status" value="1"/>
</dbReference>
<dbReference type="GO" id="GO:0009570">
    <property type="term" value="C:chloroplast stroma"/>
    <property type="evidence" value="ECO:0007669"/>
    <property type="project" value="TreeGrafter"/>
</dbReference>
<evidence type="ECO:0000256" key="7">
    <source>
        <dbReference type="ARBA" id="ARBA00023146"/>
    </source>
</evidence>
<comment type="caution">
    <text evidence="10">The sequence shown here is derived from an EMBL/GenBank/DDBJ whole genome shotgun (WGS) entry which is preliminary data.</text>
</comment>
<evidence type="ECO:0000256" key="5">
    <source>
        <dbReference type="ARBA" id="ARBA00022840"/>
    </source>
</evidence>
<dbReference type="PANTHER" id="PTHR30075">
    <property type="entry name" value="GLYCYL-TRNA SYNTHETASE"/>
    <property type="match status" value="1"/>
</dbReference>
<name>A0A8X8WDV4_SALSN</name>
<evidence type="ECO:0000256" key="8">
    <source>
        <dbReference type="ARBA" id="ARBA00047937"/>
    </source>
</evidence>
<dbReference type="EMBL" id="PNBA02000018">
    <property type="protein sequence ID" value="KAG6393315.1"/>
    <property type="molecule type" value="Genomic_DNA"/>
</dbReference>
<feature type="region of interest" description="Disordered" evidence="9">
    <location>
        <begin position="547"/>
        <end position="605"/>
    </location>
</feature>
<comment type="similarity">
    <text evidence="1">Belongs to the class-II aminoacyl-tRNA synthetase family.</text>
</comment>
<evidence type="ECO:0000313" key="10">
    <source>
        <dbReference type="EMBL" id="KAG6393315.1"/>
    </source>
</evidence>
<keyword evidence="7" id="KW-0030">Aminoacyl-tRNA synthetase</keyword>
<dbReference type="InterPro" id="IPR006194">
    <property type="entry name" value="Gly-tRNA-synth_heterodimer"/>
</dbReference>
<proteinExistence type="inferred from homology"/>
<dbReference type="GO" id="GO:0005739">
    <property type="term" value="C:mitochondrion"/>
    <property type="evidence" value="ECO:0007669"/>
    <property type="project" value="TreeGrafter"/>
</dbReference>
<dbReference type="EC" id="6.1.1.14" evidence="2"/>
<keyword evidence="3" id="KW-0436">Ligase</keyword>
<dbReference type="PRINTS" id="PR01045">
    <property type="entry name" value="TRNASYNTHGB"/>
</dbReference>
<dbReference type="FunFam" id="1.20.58.180:FF:000002">
    <property type="entry name" value="Glycine--tRNA ligase, chloroplastic/mitochondrial 2"/>
    <property type="match status" value="1"/>
</dbReference>
<gene>
    <name evidence="10" type="ORF">SASPL_147554</name>
</gene>
<keyword evidence="5" id="KW-0067">ATP-binding</keyword>
<dbReference type="InterPro" id="IPR002310">
    <property type="entry name" value="Gly-tRNA_ligase_asu"/>
</dbReference>
<organism evidence="10">
    <name type="scientific">Salvia splendens</name>
    <name type="common">Scarlet sage</name>
    <dbReference type="NCBI Taxonomy" id="180675"/>
    <lineage>
        <taxon>Eukaryota</taxon>
        <taxon>Viridiplantae</taxon>
        <taxon>Streptophyta</taxon>
        <taxon>Embryophyta</taxon>
        <taxon>Tracheophyta</taxon>
        <taxon>Spermatophyta</taxon>
        <taxon>Magnoliopsida</taxon>
        <taxon>eudicotyledons</taxon>
        <taxon>Gunneridae</taxon>
        <taxon>Pentapetalae</taxon>
        <taxon>asterids</taxon>
        <taxon>lamiids</taxon>
        <taxon>Lamiales</taxon>
        <taxon>Lamiaceae</taxon>
        <taxon>Nepetoideae</taxon>
        <taxon>Mentheae</taxon>
        <taxon>Salviinae</taxon>
        <taxon>Salvia</taxon>
        <taxon>Salvia subgen. Calosphace</taxon>
        <taxon>core Calosphace</taxon>
    </lineage>
</organism>
<keyword evidence="6" id="KW-0648">Protein biosynthesis</keyword>
<evidence type="ECO:0000313" key="11">
    <source>
        <dbReference type="Proteomes" id="UP000298416"/>
    </source>
</evidence>
<keyword evidence="4" id="KW-0547">Nucleotide-binding</keyword>
<protein>
    <recommendedName>
        <fullName evidence="2">glycine--tRNA ligase</fullName>
        <ecNumber evidence="2">6.1.1.14</ecNumber>
    </recommendedName>
</protein>
<evidence type="ECO:0000256" key="4">
    <source>
        <dbReference type="ARBA" id="ARBA00022741"/>
    </source>
</evidence>
<evidence type="ECO:0000256" key="2">
    <source>
        <dbReference type="ARBA" id="ARBA00012829"/>
    </source>
</evidence>
<dbReference type="AlphaFoldDB" id="A0A8X8WDV4"/>
<evidence type="ECO:0000256" key="3">
    <source>
        <dbReference type="ARBA" id="ARBA00022598"/>
    </source>
</evidence>
<reference evidence="10" key="1">
    <citation type="submission" date="2018-01" db="EMBL/GenBank/DDBJ databases">
        <authorList>
            <person name="Mao J.F."/>
        </authorList>
    </citation>
    <scope>NUCLEOTIDE SEQUENCE</scope>
    <source>
        <strain evidence="10">Huo1</strain>
        <tissue evidence="10">Leaf</tissue>
    </source>
</reference>
<reference evidence="10" key="2">
    <citation type="submission" date="2020-08" db="EMBL/GenBank/DDBJ databases">
        <title>Plant Genome Project.</title>
        <authorList>
            <person name="Zhang R.-G."/>
        </authorList>
    </citation>
    <scope>NUCLEOTIDE SEQUENCE</scope>
    <source>
        <strain evidence="10">Huo1</strain>
        <tissue evidence="10">Leaf</tissue>
    </source>
</reference>
<dbReference type="Proteomes" id="UP000298416">
    <property type="component" value="Unassembled WGS sequence"/>
</dbReference>
<accession>A0A8X8WDV4</accession>
<evidence type="ECO:0000256" key="1">
    <source>
        <dbReference type="ARBA" id="ARBA00008226"/>
    </source>
</evidence>
<dbReference type="Gene3D" id="3.30.930.10">
    <property type="entry name" value="Bira Bifunctional Protein, Domain 2"/>
    <property type="match status" value="2"/>
</dbReference>
<sequence length="1074" mass="117675">MGVSSIDRAVLEDMEIGRVVSENTVIEGVVVGSEVTRGVVMGSEVTRGVVSGNTVIEGVVVGREMLGDTVVIRGVVVGMEMLGGTTVIGGVVVGREMLGGTTVIGGVVVGREMLGGTAVIGGVVVGREMLGGTVVIGVRSIDRTVLEGMEIGRVVSENTMIEGVVVGIEVTGGVVSGNTVIEGVRVGWEMLRDKVVIGGVVVGRDMLGGTAVIGGVVVGREMVGGMVTDRRCCDGMRGDRRCGFRKHYDRRCGGRKGNARRHGGDWRCGGRKEDARRHGGDWRCGGRKGDARRHGGDWRCGGRKGDARRHGGDRECGHLKRRRVRRRWDPLSNSAWWRGNCVNGSKFYRPFGAGRHGNRTCSLRKHGDRRCGGRKRGDRRCCDGKRGDRRCGFRKHCDRRCGGRKGDARRHGGDWRCGGRKGYARRHVGDWRCGGRKGDARRHGGDWRCGGRKGDARRHGGDRECGHLKRRRERRRWDPLSNSACWRGVVVGSEVTGVVVMGSEVTGGVVSGNTVIEGVVVGREMFGDTVVIGGVVVGREMLGGTAVIGGMTSYPRRSPRSGREYKGPPRNSKDEAPNSENKEDDCLTQQNGKSETGETDDLAQQGVAKPALQTPELSMEMLGGTVVIGSVALENMLIGREVIRSVLPGIVKCGGGGRKCGDWKWVSRLCGNLKRLLGGGGGRETVAGGGEVGCEEDDIELKVPGEWGLGWEIWMDGMEITQFTYFHQAGSLPLMPVSVEITYDLERIIMKEMSAYYLEHASVDHIHSHFDQFEAEARRLLDLGVAIPAYDLLLKTSHAFNVLDSRGFVGVTEHARYFGRMRSLARQCAQHWLKTRESLGYPLGFASNPNHLGFQKEDIEELKIKVSERPRSFILEIGTEELPPNDVVNACNQLKDLVKQLLDKQRLSHGDVETFGTPRRLVVHVNDLIAKQVANEVEVLCAWGLGWEVWMDGMEITQFAYFHQAGSLPLMPVSVEITYGLERIFMLLQVSYTPTINLCSLLAYMSNAILSTFALVKNPDDSFFRKEMSAYSLEHPVQIKIIVISINLRLKLIACLTRALQFLHIFLTLEDLLG</sequence>
<dbReference type="GO" id="GO:0006426">
    <property type="term" value="P:glycyl-tRNA aminoacylation"/>
    <property type="evidence" value="ECO:0007669"/>
    <property type="project" value="InterPro"/>
</dbReference>